<comment type="similarity">
    <text evidence="2">Belongs to the archaeal-type GPI family.</text>
</comment>
<keyword evidence="5" id="KW-0324">Glycolysis</keyword>
<evidence type="ECO:0000256" key="6">
    <source>
        <dbReference type="ARBA" id="ARBA00029321"/>
    </source>
</evidence>
<dbReference type="GO" id="GO:0006096">
    <property type="term" value="P:glycolytic process"/>
    <property type="evidence" value="ECO:0007669"/>
    <property type="project" value="UniProtKB-UniPathway"/>
</dbReference>
<dbReference type="InterPro" id="IPR014710">
    <property type="entry name" value="RmlC-like_jellyroll"/>
</dbReference>
<keyword evidence="4" id="KW-0312">Gluconeogenesis</keyword>
<evidence type="ECO:0000259" key="7">
    <source>
        <dbReference type="Pfam" id="PF06560"/>
    </source>
</evidence>
<comment type="catalytic activity">
    <reaction evidence="6">
        <text>alpha-D-glucose 6-phosphate = beta-D-fructose 6-phosphate</text>
        <dbReference type="Rhea" id="RHEA:11816"/>
        <dbReference type="ChEBI" id="CHEBI:57634"/>
        <dbReference type="ChEBI" id="CHEBI:58225"/>
        <dbReference type="EC" id="5.3.1.9"/>
    </reaction>
</comment>
<accession>A0A380TDK2</accession>
<gene>
    <name evidence="8" type="primary">pgiA</name>
    <name evidence="8" type="ORF">DF3PB_30005</name>
</gene>
<name>A0A380TDK2_9ZZZZ</name>
<protein>
    <recommendedName>
        <fullName evidence="3">glucose-6-phosphate isomerase</fullName>
        <ecNumber evidence="3">5.3.1.9</ecNumber>
    </recommendedName>
</protein>
<dbReference type="Pfam" id="PF06560">
    <property type="entry name" value="GPI"/>
    <property type="match status" value="1"/>
</dbReference>
<keyword evidence="8" id="KW-0413">Isomerase</keyword>
<dbReference type="GO" id="GO:0006094">
    <property type="term" value="P:gluconeogenesis"/>
    <property type="evidence" value="ECO:0007669"/>
    <property type="project" value="UniProtKB-KW"/>
</dbReference>
<dbReference type="GO" id="GO:0005737">
    <property type="term" value="C:cytoplasm"/>
    <property type="evidence" value="ECO:0007669"/>
    <property type="project" value="InterPro"/>
</dbReference>
<dbReference type="InterPro" id="IPR010551">
    <property type="entry name" value="G6P_isomerase_prok"/>
</dbReference>
<evidence type="ECO:0000256" key="2">
    <source>
        <dbReference type="ARBA" id="ARBA00006542"/>
    </source>
</evidence>
<sequence length="191" mass="21545">MSYLKNQTTLIDPFAVDFDLTEGVMRNPKSHLVRHASAMRGHYRDAAALDRLVAGGDRVHYEVFETPVPHEYGHLMYCISKLHPGLVGEECFMTKGHYHTAINTGEIYLALRGTGFMMMKTPDGQCRYETFAPGRMVYVPPYWGHRSINTGDEPLISFCVYPGDAGHNYGDIEKGGFPKRVFRRAGKIVVE</sequence>
<reference evidence="8" key="1">
    <citation type="submission" date="2018-07" db="EMBL/GenBank/DDBJ databases">
        <authorList>
            <person name="Quirk P.G."/>
            <person name="Krulwich T.A."/>
        </authorList>
    </citation>
    <scope>NUCLEOTIDE SEQUENCE</scope>
</reference>
<dbReference type="InterPro" id="IPR011051">
    <property type="entry name" value="RmlC_Cupin_sf"/>
</dbReference>
<dbReference type="GO" id="GO:0004347">
    <property type="term" value="F:glucose-6-phosphate isomerase activity"/>
    <property type="evidence" value="ECO:0007669"/>
    <property type="project" value="UniProtKB-EC"/>
</dbReference>
<comment type="pathway">
    <text evidence="1">Carbohydrate degradation; glycolysis; D-glyceraldehyde 3-phosphate and glycerone phosphate from D-glucose: step 2/4.</text>
</comment>
<organism evidence="8">
    <name type="scientific">metagenome</name>
    <dbReference type="NCBI Taxonomy" id="256318"/>
    <lineage>
        <taxon>unclassified sequences</taxon>
        <taxon>metagenomes</taxon>
    </lineage>
</organism>
<evidence type="ECO:0000313" key="8">
    <source>
        <dbReference type="EMBL" id="SUS06552.1"/>
    </source>
</evidence>
<dbReference type="EC" id="5.3.1.9" evidence="3"/>
<dbReference type="SUPFAM" id="SSF51182">
    <property type="entry name" value="RmlC-like cupins"/>
    <property type="match status" value="1"/>
</dbReference>
<dbReference type="UniPathway" id="UPA00109">
    <property type="reaction ID" value="UER00181"/>
</dbReference>
<dbReference type="AlphaFoldDB" id="A0A380TDK2"/>
<evidence type="ECO:0000256" key="5">
    <source>
        <dbReference type="ARBA" id="ARBA00023152"/>
    </source>
</evidence>
<dbReference type="EMBL" id="UIDG01000223">
    <property type="protein sequence ID" value="SUS06552.1"/>
    <property type="molecule type" value="Genomic_DNA"/>
</dbReference>
<evidence type="ECO:0000256" key="1">
    <source>
        <dbReference type="ARBA" id="ARBA00004926"/>
    </source>
</evidence>
<dbReference type="CDD" id="cd02218">
    <property type="entry name" value="cupin_PGI"/>
    <property type="match status" value="1"/>
</dbReference>
<evidence type="ECO:0000256" key="4">
    <source>
        <dbReference type="ARBA" id="ARBA00022432"/>
    </source>
</evidence>
<proteinExistence type="inferred from homology"/>
<dbReference type="Gene3D" id="2.60.120.10">
    <property type="entry name" value="Jelly Rolls"/>
    <property type="match status" value="1"/>
</dbReference>
<feature type="domain" description="Glucose-6-phosphate isomerase prokaryote" evidence="7">
    <location>
        <begin position="33"/>
        <end position="175"/>
    </location>
</feature>
<evidence type="ECO:0000256" key="3">
    <source>
        <dbReference type="ARBA" id="ARBA00011952"/>
    </source>
</evidence>